<keyword evidence="4" id="KW-0808">Transferase</keyword>
<evidence type="ECO:0000256" key="8">
    <source>
        <dbReference type="SAM" id="Phobius"/>
    </source>
</evidence>
<dbReference type="InterPro" id="IPR050297">
    <property type="entry name" value="LipidA_mod_glycosyltrf_83"/>
</dbReference>
<proteinExistence type="predicted"/>
<evidence type="ECO:0000256" key="6">
    <source>
        <dbReference type="ARBA" id="ARBA00022989"/>
    </source>
</evidence>
<keyword evidence="7 8" id="KW-0472">Membrane</keyword>
<feature type="transmembrane region" description="Helical" evidence="8">
    <location>
        <begin position="67"/>
        <end position="84"/>
    </location>
</feature>
<feature type="transmembrane region" description="Helical" evidence="8">
    <location>
        <begin position="90"/>
        <end position="114"/>
    </location>
</feature>
<protein>
    <submittedName>
        <fullName evidence="10">Glycosyltransferase family 39 protein</fullName>
    </submittedName>
</protein>
<feature type="transmembrane region" description="Helical" evidence="8">
    <location>
        <begin position="350"/>
        <end position="371"/>
    </location>
</feature>
<dbReference type="EMBL" id="DVMS01000176">
    <property type="protein sequence ID" value="HIU39246.1"/>
    <property type="molecule type" value="Genomic_DNA"/>
</dbReference>
<evidence type="ECO:0000256" key="5">
    <source>
        <dbReference type="ARBA" id="ARBA00022692"/>
    </source>
</evidence>
<evidence type="ECO:0000256" key="3">
    <source>
        <dbReference type="ARBA" id="ARBA00022676"/>
    </source>
</evidence>
<dbReference type="Proteomes" id="UP000824076">
    <property type="component" value="Unassembled WGS sequence"/>
</dbReference>
<comment type="caution">
    <text evidence="10">The sequence shown here is derived from an EMBL/GenBank/DDBJ whole genome shotgun (WGS) entry which is preliminary data.</text>
</comment>
<dbReference type="AlphaFoldDB" id="A0A9D1IMF4"/>
<dbReference type="Pfam" id="PF13231">
    <property type="entry name" value="PMT_2"/>
    <property type="match status" value="1"/>
</dbReference>
<feature type="domain" description="Glycosyltransferase RgtA/B/C/D-like" evidence="9">
    <location>
        <begin position="89"/>
        <end position="218"/>
    </location>
</feature>
<name>A0A9D1IMF4_9BACT</name>
<organism evidence="10 11">
    <name type="scientific">Candidatus Limisoma intestinavium</name>
    <dbReference type="NCBI Taxonomy" id="2840856"/>
    <lineage>
        <taxon>Bacteria</taxon>
        <taxon>Pseudomonadati</taxon>
        <taxon>Bacteroidota</taxon>
        <taxon>Bacteroidia</taxon>
        <taxon>Bacteroidales</taxon>
        <taxon>Candidatus Limisoma</taxon>
    </lineage>
</organism>
<keyword evidence="6 8" id="KW-1133">Transmembrane helix</keyword>
<evidence type="ECO:0000256" key="2">
    <source>
        <dbReference type="ARBA" id="ARBA00022475"/>
    </source>
</evidence>
<dbReference type="GO" id="GO:0009103">
    <property type="term" value="P:lipopolysaccharide biosynthetic process"/>
    <property type="evidence" value="ECO:0007669"/>
    <property type="project" value="UniProtKB-ARBA"/>
</dbReference>
<feature type="transmembrane region" description="Helical" evidence="8">
    <location>
        <begin position="14"/>
        <end position="33"/>
    </location>
</feature>
<reference evidence="10" key="2">
    <citation type="journal article" date="2021" name="PeerJ">
        <title>Extensive microbial diversity within the chicken gut microbiome revealed by metagenomics and culture.</title>
        <authorList>
            <person name="Gilroy R."/>
            <person name="Ravi A."/>
            <person name="Getino M."/>
            <person name="Pursley I."/>
            <person name="Horton D.L."/>
            <person name="Alikhan N.F."/>
            <person name="Baker D."/>
            <person name="Gharbi K."/>
            <person name="Hall N."/>
            <person name="Watson M."/>
            <person name="Adriaenssens E.M."/>
            <person name="Foster-Nyarko E."/>
            <person name="Jarju S."/>
            <person name="Secka A."/>
            <person name="Antonio M."/>
            <person name="Oren A."/>
            <person name="Chaudhuri R.R."/>
            <person name="La Ragione R."/>
            <person name="Hildebrand F."/>
            <person name="Pallen M.J."/>
        </authorList>
    </citation>
    <scope>NUCLEOTIDE SEQUENCE</scope>
    <source>
        <strain evidence="10">17073</strain>
    </source>
</reference>
<evidence type="ECO:0000313" key="10">
    <source>
        <dbReference type="EMBL" id="HIU39246.1"/>
    </source>
</evidence>
<gene>
    <name evidence="10" type="ORF">IAD18_06235</name>
</gene>
<feature type="transmembrane region" description="Helical" evidence="8">
    <location>
        <begin position="408"/>
        <end position="429"/>
    </location>
</feature>
<keyword evidence="2" id="KW-1003">Cell membrane</keyword>
<feature type="transmembrane region" description="Helical" evidence="8">
    <location>
        <begin position="207"/>
        <end position="226"/>
    </location>
</feature>
<dbReference type="GO" id="GO:0016763">
    <property type="term" value="F:pentosyltransferase activity"/>
    <property type="evidence" value="ECO:0007669"/>
    <property type="project" value="TreeGrafter"/>
</dbReference>
<evidence type="ECO:0000256" key="4">
    <source>
        <dbReference type="ARBA" id="ARBA00022679"/>
    </source>
</evidence>
<evidence type="ECO:0000256" key="7">
    <source>
        <dbReference type="ARBA" id="ARBA00023136"/>
    </source>
</evidence>
<evidence type="ECO:0000313" key="11">
    <source>
        <dbReference type="Proteomes" id="UP000824076"/>
    </source>
</evidence>
<dbReference type="InterPro" id="IPR038731">
    <property type="entry name" value="RgtA/B/C-like"/>
</dbReference>
<reference evidence="10" key="1">
    <citation type="submission" date="2020-10" db="EMBL/GenBank/DDBJ databases">
        <authorList>
            <person name="Gilroy R."/>
        </authorList>
    </citation>
    <scope>NUCLEOTIDE SEQUENCE</scope>
    <source>
        <strain evidence="10">17073</strain>
    </source>
</reference>
<accession>A0A9D1IMF4</accession>
<comment type="subcellular location">
    <subcellularLocation>
        <location evidence="1">Cell membrane</location>
        <topology evidence="1">Multi-pass membrane protein</topology>
    </subcellularLocation>
</comment>
<dbReference type="PANTHER" id="PTHR33908:SF11">
    <property type="entry name" value="MEMBRANE PROTEIN"/>
    <property type="match status" value="1"/>
</dbReference>
<dbReference type="GO" id="GO:0005886">
    <property type="term" value="C:plasma membrane"/>
    <property type="evidence" value="ECO:0007669"/>
    <property type="project" value="UniProtKB-SubCell"/>
</dbReference>
<keyword evidence="5 8" id="KW-0812">Transmembrane</keyword>
<feature type="transmembrane region" description="Helical" evidence="8">
    <location>
        <begin position="135"/>
        <end position="156"/>
    </location>
</feature>
<keyword evidence="3" id="KW-0328">Glycosyltransferase</keyword>
<evidence type="ECO:0000256" key="1">
    <source>
        <dbReference type="ARBA" id="ARBA00004651"/>
    </source>
</evidence>
<dbReference type="PANTHER" id="PTHR33908">
    <property type="entry name" value="MANNOSYLTRANSFERASE YKCB-RELATED"/>
    <property type="match status" value="1"/>
</dbReference>
<feature type="transmembrane region" description="Helical" evidence="8">
    <location>
        <begin position="176"/>
        <end position="195"/>
    </location>
</feature>
<evidence type="ECO:0000259" key="9">
    <source>
        <dbReference type="Pfam" id="PF13231"/>
    </source>
</evidence>
<sequence length="439" mass="50209">MKNSFKPSALLNEYALSGIYFVFLLLVLLIFGYTPANDTEGYIEYARICIEEGQPYPCLGTIEGQPFIWNIGIINLIAASLAAFGSVYPLLPLFCLMNALIALFVGKIGGLLFNRKVGLTAMLVYMCYPNNWGQCTLLLSETPMILLMLAALYLLLKYDKTSMLVIAGALLFFANWFRSIALIFILAICAYYVVFERKQLLRKVAPFLSGYLLCILVVGGECYLRTGYFVYQSDTLWFNICDDAYDGAFVGPHYGQETYEKGKPRYIENMESLTCFECSEIWKSRCLPWILDHKTEWLKKIPYRIFYMYKNDIDNISFSLPDKSNPENNFVVVPYRNILSEFGSLNRSQYLAIVASLAYFFVMCCAVASTIKLLRRKQFKSLSLPLFIIVGGTLMLTAVIHGETRFKAPFMPFVFILAAISVYDIYAYVRNRRPRQRLK</sequence>
<feature type="transmembrane region" description="Helical" evidence="8">
    <location>
        <begin position="383"/>
        <end position="402"/>
    </location>
</feature>